<feature type="transmembrane region" description="Helical" evidence="2">
    <location>
        <begin position="136"/>
        <end position="154"/>
    </location>
</feature>
<dbReference type="EMBL" id="WMLB01000016">
    <property type="protein sequence ID" value="MTH67768.1"/>
    <property type="molecule type" value="Genomic_DNA"/>
</dbReference>
<name>A0A6I3M4L4_9MICO</name>
<feature type="transmembrane region" description="Helical" evidence="2">
    <location>
        <begin position="160"/>
        <end position="181"/>
    </location>
</feature>
<evidence type="ECO:0000256" key="2">
    <source>
        <dbReference type="SAM" id="Phobius"/>
    </source>
</evidence>
<protein>
    <submittedName>
        <fullName evidence="3">Uncharacterized protein</fullName>
    </submittedName>
</protein>
<keyword evidence="2" id="KW-0812">Transmembrane</keyword>
<sequence length="257" mass="26419">MAQGGTTITNPRTTSATADRETGEQRASATGTSERPSPGPTPRQQVGDALRRTPARIHVGITAAVAATVAAVLTQPWMTPTDLLRDSQAVAAAHGDSSPAYGIVSNLGIVVLVMAAGTVVAAMAHARPSTGFRRPLAWGLALSLVFALDDLLLLHETAAFGPGSGTVLAAAYAVGFVAFAVRFRVTIIDRLDPALLIVAFASLGASAGIDVLVEPATRLSVIAEDGAKLLGVLAWSAFVVRAAFASLRADRTDRTSV</sequence>
<feature type="compositionally biased region" description="Polar residues" evidence="1">
    <location>
        <begin position="25"/>
        <end position="35"/>
    </location>
</feature>
<organism evidence="3 4">
    <name type="scientific">Agromyces bracchium</name>
    <dbReference type="NCBI Taxonomy" id="88376"/>
    <lineage>
        <taxon>Bacteria</taxon>
        <taxon>Bacillati</taxon>
        <taxon>Actinomycetota</taxon>
        <taxon>Actinomycetes</taxon>
        <taxon>Micrococcales</taxon>
        <taxon>Microbacteriaceae</taxon>
        <taxon>Agromyces</taxon>
    </lineage>
</organism>
<evidence type="ECO:0000256" key="1">
    <source>
        <dbReference type="SAM" id="MobiDB-lite"/>
    </source>
</evidence>
<feature type="transmembrane region" description="Helical" evidence="2">
    <location>
        <begin position="59"/>
        <end position="78"/>
    </location>
</feature>
<feature type="transmembrane region" description="Helical" evidence="2">
    <location>
        <begin position="229"/>
        <end position="247"/>
    </location>
</feature>
<proteinExistence type="predicted"/>
<comment type="caution">
    <text evidence="3">The sequence shown here is derived from an EMBL/GenBank/DDBJ whole genome shotgun (WGS) entry which is preliminary data.</text>
</comment>
<dbReference type="Proteomes" id="UP000433071">
    <property type="component" value="Unassembled WGS sequence"/>
</dbReference>
<gene>
    <name evidence="3" type="ORF">GJ743_05210</name>
</gene>
<reference evidence="3 4" key="1">
    <citation type="submission" date="2019-11" db="EMBL/GenBank/DDBJ databases">
        <title>Agromyces kandeliae sp. nov., isolated from mangrove soil.</title>
        <authorList>
            <person name="Wang R."/>
        </authorList>
    </citation>
    <scope>NUCLEOTIDE SEQUENCE [LARGE SCALE GENOMIC DNA]</scope>
    <source>
        <strain evidence="3 4">JCM 11433</strain>
    </source>
</reference>
<evidence type="ECO:0000313" key="4">
    <source>
        <dbReference type="Proteomes" id="UP000433071"/>
    </source>
</evidence>
<evidence type="ECO:0000313" key="3">
    <source>
        <dbReference type="EMBL" id="MTH67768.1"/>
    </source>
</evidence>
<keyword evidence="2" id="KW-0472">Membrane</keyword>
<feature type="transmembrane region" description="Helical" evidence="2">
    <location>
        <begin position="98"/>
        <end position="124"/>
    </location>
</feature>
<keyword evidence="4" id="KW-1185">Reference proteome</keyword>
<dbReference type="OrthoDB" id="5007314at2"/>
<feature type="compositionally biased region" description="Polar residues" evidence="1">
    <location>
        <begin position="1"/>
        <end position="17"/>
    </location>
</feature>
<feature type="region of interest" description="Disordered" evidence="1">
    <location>
        <begin position="1"/>
        <end position="47"/>
    </location>
</feature>
<accession>A0A6I3M4L4</accession>
<dbReference type="AlphaFoldDB" id="A0A6I3M4L4"/>
<keyword evidence="2" id="KW-1133">Transmembrane helix</keyword>
<dbReference type="RefSeq" id="WP_155050863.1">
    <property type="nucleotide sequence ID" value="NZ_BAAAIB010000010.1"/>
</dbReference>
<feature type="transmembrane region" description="Helical" evidence="2">
    <location>
        <begin position="193"/>
        <end position="209"/>
    </location>
</feature>